<reference evidence="2" key="2">
    <citation type="submission" date="2016-06" db="EMBL/GenBank/DDBJ databases">
        <title>The genome of a short-lived fish provides insights into sex chromosome evolution and the genetic control of aging.</title>
        <authorList>
            <person name="Reichwald K."/>
            <person name="Felder M."/>
            <person name="Petzold A."/>
            <person name="Koch P."/>
            <person name="Groth M."/>
            <person name="Platzer M."/>
        </authorList>
    </citation>
    <scope>NUCLEOTIDE SEQUENCE</scope>
    <source>
        <tissue evidence="2">Brain</tissue>
    </source>
</reference>
<evidence type="ECO:0000256" key="1">
    <source>
        <dbReference type="SAM" id="MobiDB-lite"/>
    </source>
</evidence>
<accession>A0A1A8SJS7</accession>
<feature type="non-terminal residue" evidence="2">
    <location>
        <position position="1"/>
    </location>
</feature>
<reference evidence="2" key="1">
    <citation type="submission" date="2016-05" db="EMBL/GenBank/DDBJ databases">
        <authorList>
            <person name="Lavstsen T."/>
            <person name="Jespersen J.S."/>
        </authorList>
    </citation>
    <scope>NUCLEOTIDE SEQUENCE</scope>
    <source>
        <tissue evidence="2">Brain</tissue>
    </source>
</reference>
<protein>
    <submittedName>
        <fullName evidence="2">Uncharacterized protein</fullName>
    </submittedName>
</protein>
<organism evidence="2">
    <name type="scientific">Nothobranchius rachovii</name>
    <name type="common">bluefin notho</name>
    <dbReference type="NCBI Taxonomy" id="451742"/>
    <lineage>
        <taxon>Eukaryota</taxon>
        <taxon>Metazoa</taxon>
        <taxon>Chordata</taxon>
        <taxon>Craniata</taxon>
        <taxon>Vertebrata</taxon>
        <taxon>Euteleostomi</taxon>
        <taxon>Actinopterygii</taxon>
        <taxon>Neopterygii</taxon>
        <taxon>Teleostei</taxon>
        <taxon>Neoteleostei</taxon>
        <taxon>Acanthomorphata</taxon>
        <taxon>Ovalentaria</taxon>
        <taxon>Atherinomorphae</taxon>
        <taxon>Cyprinodontiformes</taxon>
        <taxon>Nothobranchiidae</taxon>
        <taxon>Nothobranchius</taxon>
    </lineage>
</organism>
<feature type="compositionally biased region" description="Polar residues" evidence="1">
    <location>
        <begin position="76"/>
        <end position="98"/>
    </location>
</feature>
<evidence type="ECO:0000313" key="2">
    <source>
        <dbReference type="EMBL" id="SBS17790.1"/>
    </source>
</evidence>
<gene>
    <name evidence="2" type="primary">Nfu_g_1_015723</name>
</gene>
<proteinExistence type="predicted"/>
<feature type="compositionally biased region" description="Basic residues" evidence="1">
    <location>
        <begin position="1"/>
        <end position="10"/>
    </location>
</feature>
<dbReference type="EMBL" id="HAEI01015321">
    <property type="protein sequence ID" value="SBS17790.1"/>
    <property type="molecule type" value="Transcribed_RNA"/>
</dbReference>
<feature type="region of interest" description="Disordered" evidence="1">
    <location>
        <begin position="69"/>
        <end position="103"/>
    </location>
</feature>
<sequence length="115" mass="13422">NRPQTGRRAHQTSTKPLSVSKMGHRKKENNKSKKIQKQTKKIKQIQRPDHTHTDTITIPYIQGVRTYTKGHKKTTNQHNRQTSHETQTATSTPQGQNRSRQEMQCYLRNTLHVVQ</sequence>
<feature type="non-terminal residue" evidence="2">
    <location>
        <position position="115"/>
    </location>
</feature>
<name>A0A1A8SJS7_9TELE</name>
<dbReference type="AlphaFoldDB" id="A0A1A8SJS7"/>
<feature type="compositionally biased region" description="Basic residues" evidence="1">
    <location>
        <begin position="22"/>
        <end position="44"/>
    </location>
</feature>
<feature type="region of interest" description="Disordered" evidence="1">
    <location>
        <begin position="1"/>
        <end position="56"/>
    </location>
</feature>